<feature type="region of interest" description="Disordered" evidence="1">
    <location>
        <begin position="554"/>
        <end position="595"/>
    </location>
</feature>
<feature type="region of interest" description="Disordered" evidence="1">
    <location>
        <begin position="1"/>
        <end position="26"/>
    </location>
</feature>
<gene>
    <name evidence="2" type="ORF">TL08_20845</name>
</gene>
<dbReference type="EMBL" id="CP014859">
    <property type="protein sequence ID" value="AOS64960.1"/>
    <property type="molecule type" value="Genomic_DNA"/>
</dbReference>
<dbReference type="KEGG" id="ahm:TL08_20845"/>
<sequence length="595" mass="63576">MTAVMVPSQEWSATADGTVDPPVGGSVSAEDVRPEVLGGSHRAAADSTARLLDKDGSGANAVTFDEIRETIARRLMNCRADETPSSWRTLLEIATRLAATAASTATGCDESTPCLLWSVGIAVTAGQSDIRRSGEQVERGATGAPTDLATIARQPLLDAASDIDQDALSRAVSIPAHQFPGTTLPISPRLGTSLSAGMELAVSVGDAGRPSAPGAGCHSSEPPLYEHFLRPQLGDHQDATLRWGNADEPADPTILGPAVLALRAAVDASVRRVSNALETFQRCSMEARIALESVDRRHERPNVESLPLPPWPDVDTDIDRWWYQAGLSPDARALPRIDDDLIDRARRLASRVLAAIDGWEHAEAEAASVGRPDGVDKADAANRAVSPLGSTTPRWLTRLNGDCDPALLRSTEAVELRSALADFDLLVALELMTLIRLTTGIDGQGPLAADVIARYLLSPSRLGGDPGLRATARELATFVLCPAFEAMVRNAEERLDRDRRWRDERRIALSPLAAAARNHGPDARLVRAWSEVSMRVDTVEAELAATIRARQRAGRSGLNVGAAGEQQSGRPRLLSTCRPPRREAMAGAHQGPPSR</sequence>
<organism evidence="2 3">
    <name type="scientific">Actinoalloteichus hymeniacidonis</name>
    <dbReference type="NCBI Taxonomy" id="340345"/>
    <lineage>
        <taxon>Bacteria</taxon>
        <taxon>Bacillati</taxon>
        <taxon>Actinomycetota</taxon>
        <taxon>Actinomycetes</taxon>
        <taxon>Pseudonocardiales</taxon>
        <taxon>Pseudonocardiaceae</taxon>
        <taxon>Actinoalloteichus</taxon>
    </lineage>
</organism>
<proteinExistence type="predicted"/>
<evidence type="ECO:0000313" key="3">
    <source>
        <dbReference type="Proteomes" id="UP000095210"/>
    </source>
</evidence>
<evidence type="ECO:0000313" key="2">
    <source>
        <dbReference type="EMBL" id="AOS64960.1"/>
    </source>
</evidence>
<protein>
    <submittedName>
        <fullName evidence="2">Uncharacterized protein</fullName>
    </submittedName>
</protein>
<dbReference type="Proteomes" id="UP000095210">
    <property type="component" value="Chromosome"/>
</dbReference>
<keyword evidence="3" id="KW-1185">Reference proteome</keyword>
<accession>A0AAC9HT88</accession>
<dbReference type="AlphaFoldDB" id="A0AAC9HT88"/>
<evidence type="ECO:0000256" key="1">
    <source>
        <dbReference type="SAM" id="MobiDB-lite"/>
    </source>
</evidence>
<reference evidence="3" key="1">
    <citation type="submission" date="2016-03" db="EMBL/GenBank/DDBJ databases">
        <title>Complete genome sequence of the type strain Actinoalloteichus hymeniacidonis DSM 45092.</title>
        <authorList>
            <person name="Schaffert L."/>
            <person name="Albersmeier A."/>
            <person name="Winkler A."/>
            <person name="Kalinowski J."/>
            <person name="Zotchev S."/>
            <person name="Ruckert C."/>
        </authorList>
    </citation>
    <scope>NUCLEOTIDE SEQUENCE [LARGE SCALE GENOMIC DNA]</scope>
    <source>
        <strain evidence="3">HPA177(T) (DSM 45092(T))</strain>
    </source>
</reference>
<name>A0AAC9HT88_9PSEU</name>
<dbReference type="RefSeq" id="WP_069851343.1">
    <property type="nucleotide sequence ID" value="NZ_CP014859.1"/>
</dbReference>